<dbReference type="Pfam" id="PF04438">
    <property type="entry name" value="zf-HIT"/>
    <property type="match status" value="1"/>
</dbReference>
<reference evidence="3" key="2">
    <citation type="journal article" date="2007" name="Science">
        <title>Draft genome sequence of the sexually transmitted pathogen Trichomonas vaginalis.</title>
        <authorList>
            <person name="Carlton J.M."/>
            <person name="Hirt R.P."/>
            <person name="Silva J.C."/>
            <person name="Delcher A.L."/>
            <person name="Schatz M."/>
            <person name="Zhao Q."/>
            <person name="Wortman J.R."/>
            <person name="Bidwell S.L."/>
            <person name="Alsmark U.C.M."/>
            <person name="Besteiro S."/>
            <person name="Sicheritz-Ponten T."/>
            <person name="Noel C.J."/>
            <person name="Dacks J.B."/>
            <person name="Foster P.G."/>
            <person name="Simillion C."/>
            <person name="Van de Peer Y."/>
            <person name="Miranda-Saavedra D."/>
            <person name="Barton G.J."/>
            <person name="Westrop G.D."/>
            <person name="Mueller S."/>
            <person name="Dessi D."/>
            <person name="Fiori P.L."/>
            <person name="Ren Q."/>
            <person name="Paulsen I."/>
            <person name="Zhang H."/>
            <person name="Bastida-Corcuera F.D."/>
            <person name="Simoes-Barbosa A."/>
            <person name="Brown M.T."/>
            <person name="Hayes R.D."/>
            <person name="Mukherjee M."/>
            <person name="Okumura C.Y."/>
            <person name="Schneider R."/>
            <person name="Smith A.J."/>
            <person name="Vanacova S."/>
            <person name="Villalvazo M."/>
            <person name="Haas B.J."/>
            <person name="Pertea M."/>
            <person name="Feldblyum T.V."/>
            <person name="Utterback T.R."/>
            <person name="Shu C.L."/>
            <person name="Osoegawa K."/>
            <person name="de Jong P.J."/>
            <person name="Hrdy I."/>
            <person name="Horvathova L."/>
            <person name="Zubacova Z."/>
            <person name="Dolezal P."/>
            <person name="Malik S.B."/>
            <person name="Logsdon J.M. Jr."/>
            <person name="Henze K."/>
            <person name="Gupta A."/>
            <person name="Wang C.C."/>
            <person name="Dunne R.L."/>
            <person name="Upcroft J.A."/>
            <person name="Upcroft P."/>
            <person name="White O."/>
            <person name="Salzberg S.L."/>
            <person name="Tang P."/>
            <person name="Chiu C.-H."/>
            <person name="Lee Y.-S."/>
            <person name="Embley T.M."/>
            <person name="Coombs G.H."/>
            <person name="Mottram J.C."/>
            <person name="Tachezy J."/>
            <person name="Fraser-Liggett C.M."/>
            <person name="Johnson P.J."/>
        </authorList>
    </citation>
    <scope>NUCLEOTIDE SEQUENCE [LARGE SCALE GENOMIC DNA]</scope>
    <source>
        <strain evidence="3">G3</strain>
    </source>
</reference>
<evidence type="ECO:0000313" key="3">
    <source>
        <dbReference type="EMBL" id="EAY00087.1"/>
    </source>
</evidence>
<dbReference type="KEGG" id="tva:4757899"/>
<keyword evidence="1" id="KW-0862">Zinc</keyword>
<keyword evidence="1" id="KW-0479">Metal-binding</keyword>
<proteinExistence type="predicted"/>
<dbReference type="Proteomes" id="UP000001542">
    <property type="component" value="Unassembled WGS sequence"/>
</dbReference>
<keyword evidence="1" id="KW-0863">Zinc-finger</keyword>
<dbReference type="PROSITE" id="PS51083">
    <property type="entry name" value="ZF_HIT"/>
    <property type="match status" value="1"/>
</dbReference>
<keyword evidence="4" id="KW-1185">Reference proteome</keyword>
<protein>
    <recommendedName>
        <fullName evidence="2">HIT-type domain-containing protein</fullName>
    </recommendedName>
</protein>
<evidence type="ECO:0000256" key="1">
    <source>
        <dbReference type="PROSITE-ProRule" id="PRU00453"/>
    </source>
</evidence>
<reference evidence="3" key="1">
    <citation type="submission" date="2006-10" db="EMBL/GenBank/DDBJ databases">
        <authorList>
            <person name="Amadeo P."/>
            <person name="Zhao Q."/>
            <person name="Wortman J."/>
            <person name="Fraser-Liggett C."/>
            <person name="Carlton J."/>
        </authorList>
    </citation>
    <scope>NUCLEOTIDE SEQUENCE</scope>
    <source>
        <strain evidence="3">G3</strain>
    </source>
</reference>
<dbReference type="OrthoDB" id="18412at2759"/>
<dbReference type="RefSeq" id="XP_001313016.1">
    <property type="nucleotide sequence ID" value="XM_001313015.1"/>
</dbReference>
<sequence>MTCVECKNNPSKYKCPMCKAGYCCVNCFKIHKTHCPGKIQENQKNNQQEVKEIPSFEVFRSNEKILKALGDPRLQKIISRIDSAEDREADLVRELNINPDFKEFVDNLLDTMPETIQP</sequence>
<dbReference type="VEuPathDB" id="TrichDB:TVAG_328490"/>
<gene>
    <name evidence="3" type="ORF">TVAG_328490</name>
</gene>
<organism evidence="3 4">
    <name type="scientific">Trichomonas vaginalis (strain ATCC PRA-98 / G3)</name>
    <dbReference type="NCBI Taxonomy" id="412133"/>
    <lineage>
        <taxon>Eukaryota</taxon>
        <taxon>Metamonada</taxon>
        <taxon>Parabasalia</taxon>
        <taxon>Trichomonadida</taxon>
        <taxon>Trichomonadidae</taxon>
        <taxon>Trichomonas</taxon>
    </lineage>
</organism>
<dbReference type="VEuPathDB" id="TrichDB:TVAGG3_0149010"/>
<evidence type="ECO:0000313" key="4">
    <source>
        <dbReference type="Proteomes" id="UP000001542"/>
    </source>
</evidence>
<dbReference type="Gene3D" id="3.30.60.190">
    <property type="match status" value="1"/>
</dbReference>
<feature type="domain" description="HIT-type" evidence="2">
    <location>
        <begin position="3"/>
        <end position="35"/>
    </location>
</feature>
<dbReference type="GO" id="GO:0008270">
    <property type="term" value="F:zinc ion binding"/>
    <property type="evidence" value="ECO:0007669"/>
    <property type="project" value="UniProtKB-UniRule"/>
</dbReference>
<dbReference type="SUPFAM" id="SSF144232">
    <property type="entry name" value="HIT/MYND zinc finger-like"/>
    <property type="match status" value="1"/>
</dbReference>
<dbReference type="CDD" id="cd23024">
    <property type="entry name" value="zf-HIT_ZNHIT2-3"/>
    <property type="match status" value="1"/>
</dbReference>
<dbReference type="InterPro" id="IPR007529">
    <property type="entry name" value="Znf_HIT"/>
</dbReference>
<dbReference type="AlphaFoldDB" id="A2F4S4"/>
<dbReference type="SMR" id="A2F4S4"/>
<evidence type="ECO:0000259" key="2">
    <source>
        <dbReference type="PROSITE" id="PS51083"/>
    </source>
</evidence>
<dbReference type="EMBL" id="DS113614">
    <property type="protein sequence ID" value="EAY00087.1"/>
    <property type="molecule type" value="Genomic_DNA"/>
</dbReference>
<accession>A2F4S4</accession>
<name>A2F4S4_TRIV3</name>
<dbReference type="InParanoid" id="A2F4S4"/>